<accession>A0A830CT74</accession>
<dbReference type="EMBL" id="BMAC01000677">
    <property type="protein sequence ID" value="GFQ01393.1"/>
    <property type="molecule type" value="Genomic_DNA"/>
</dbReference>
<comment type="caution">
    <text evidence="2">The sequence shown here is derived from an EMBL/GenBank/DDBJ whole genome shotgun (WGS) entry which is preliminary data.</text>
</comment>
<gene>
    <name evidence="2" type="ORF">PHJA_002283200</name>
</gene>
<evidence type="ECO:0008006" key="4">
    <source>
        <dbReference type="Google" id="ProtNLM"/>
    </source>
</evidence>
<sequence>MISFACDDSGQWKVSRFEKEHNHEMAPPYAKPVVKSGQSMNEHDKIQELSLQLAIAKDRADTFERQAATYK</sequence>
<dbReference type="Proteomes" id="UP000653305">
    <property type="component" value="Unassembled WGS sequence"/>
</dbReference>
<keyword evidence="3" id="KW-1185">Reference proteome</keyword>
<organism evidence="2 3">
    <name type="scientific">Phtheirospermum japonicum</name>
    <dbReference type="NCBI Taxonomy" id="374723"/>
    <lineage>
        <taxon>Eukaryota</taxon>
        <taxon>Viridiplantae</taxon>
        <taxon>Streptophyta</taxon>
        <taxon>Embryophyta</taxon>
        <taxon>Tracheophyta</taxon>
        <taxon>Spermatophyta</taxon>
        <taxon>Magnoliopsida</taxon>
        <taxon>eudicotyledons</taxon>
        <taxon>Gunneridae</taxon>
        <taxon>Pentapetalae</taxon>
        <taxon>asterids</taxon>
        <taxon>lamiids</taxon>
        <taxon>Lamiales</taxon>
        <taxon>Orobanchaceae</taxon>
        <taxon>Orobanchaceae incertae sedis</taxon>
        <taxon>Phtheirospermum</taxon>
    </lineage>
</organism>
<name>A0A830CT74_9LAMI</name>
<reference evidence="2" key="1">
    <citation type="submission" date="2020-07" db="EMBL/GenBank/DDBJ databases">
        <title>Ethylene signaling mediates host invasion by parasitic plants.</title>
        <authorList>
            <person name="Yoshida S."/>
        </authorList>
    </citation>
    <scope>NUCLEOTIDE SEQUENCE</scope>
    <source>
        <strain evidence="2">Okayama</strain>
    </source>
</reference>
<feature type="region of interest" description="Disordered" evidence="1">
    <location>
        <begin position="21"/>
        <end position="41"/>
    </location>
</feature>
<dbReference type="AlphaFoldDB" id="A0A830CT74"/>
<evidence type="ECO:0000313" key="2">
    <source>
        <dbReference type="EMBL" id="GFQ01393.1"/>
    </source>
</evidence>
<dbReference type="OrthoDB" id="1856215at2759"/>
<protein>
    <recommendedName>
        <fullName evidence="4">FAR1 domain-containing protein</fullName>
    </recommendedName>
</protein>
<evidence type="ECO:0000313" key="3">
    <source>
        <dbReference type="Proteomes" id="UP000653305"/>
    </source>
</evidence>
<evidence type="ECO:0000256" key="1">
    <source>
        <dbReference type="SAM" id="MobiDB-lite"/>
    </source>
</evidence>
<proteinExistence type="predicted"/>